<keyword evidence="5 9" id="KW-0472">Membrane</keyword>
<feature type="transmembrane region" description="Helical" evidence="9">
    <location>
        <begin position="200"/>
        <end position="217"/>
    </location>
</feature>
<feature type="binding site" evidence="6">
    <location>
        <position position="23"/>
    </location>
    <ligand>
        <name>Na(+)</name>
        <dbReference type="ChEBI" id="CHEBI:29101"/>
        <label>1</label>
    </ligand>
</feature>
<feature type="binding site" evidence="6">
    <location>
        <position position="353"/>
    </location>
    <ligand>
        <name>Na(+)</name>
        <dbReference type="ChEBI" id="CHEBI:29101"/>
        <label>1</label>
    </ligand>
</feature>
<dbReference type="PANTHER" id="PTHR11616:SF306">
    <property type="entry name" value="TRANSPORTER"/>
    <property type="match status" value="1"/>
</dbReference>
<keyword evidence="8" id="KW-0769">Symport</keyword>
<feature type="binding site" evidence="6">
    <location>
        <position position="356"/>
    </location>
    <ligand>
        <name>Na(+)</name>
        <dbReference type="ChEBI" id="CHEBI:29101"/>
        <label>1</label>
    </ligand>
</feature>
<feature type="binding site" evidence="6">
    <location>
        <position position="256"/>
    </location>
    <ligand>
        <name>Na(+)</name>
        <dbReference type="ChEBI" id="CHEBI:29101"/>
        <label>1</label>
    </ligand>
</feature>
<feature type="transmembrane region" description="Helical" evidence="9">
    <location>
        <begin position="245"/>
        <end position="270"/>
    </location>
</feature>
<accession>A0AAV2J8P6</accession>
<evidence type="ECO:0000256" key="6">
    <source>
        <dbReference type="PIRSR" id="PIRSR600175-1"/>
    </source>
</evidence>
<dbReference type="PROSITE" id="PS50267">
    <property type="entry name" value="NA_NEUROTRAN_SYMP_3"/>
    <property type="match status" value="1"/>
</dbReference>
<feature type="transmembrane region" description="Helical" evidence="9">
    <location>
        <begin position="386"/>
        <end position="411"/>
    </location>
</feature>
<evidence type="ECO:0000256" key="2">
    <source>
        <dbReference type="ARBA" id="ARBA00022448"/>
    </source>
</evidence>
<dbReference type="InterPro" id="IPR000175">
    <property type="entry name" value="Na/ntran_symport"/>
</dbReference>
<dbReference type="GO" id="GO:0005283">
    <property type="term" value="F:amino acid:sodium symporter activity"/>
    <property type="evidence" value="ECO:0007669"/>
    <property type="project" value="TreeGrafter"/>
</dbReference>
<feature type="transmembrane region" description="Helical" evidence="9">
    <location>
        <begin position="12"/>
        <end position="30"/>
    </location>
</feature>
<comment type="subcellular location">
    <subcellularLocation>
        <location evidence="1">Membrane</location>
        <topology evidence="1">Multi-pass membrane protein</topology>
    </subcellularLocation>
</comment>
<evidence type="ECO:0000313" key="10">
    <source>
        <dbReference type="EMBL" id="CAL1573857.1"/>
    </source>
</evidence>
<evidence type="ECO:0000256" key="5">
    <source>
        <dbReference type="ARBA" id="ARBA00023136"/>
    </source>
</evidence>
<feature type="transmembrane region" description="Helical" evidence="9">
    <location>
        <begin position="173"/>
        <end position="191"/>
    </location>
</feature>
<dbReference type="PANTHER" id="PTHR11616">
    <property type="entry name" value="SODIUM/CHLORIDE DEPENDENT TRANSPORTER"/>
    <property type="match status" value="1"/>
</dbReference>
<keyword evidence="4 9" id="KW-1133">Transmembrane helix</keyword>
<feature type="binding site" evidence="6">
    <location>
        <position position="288"/>
    </location>
    <ligand>
        <name>Na(+)</name>
        <dbReference type="ChEBI" id="CHEBI:29101"/>
        <label>1</label>
    </ligand>
</feature>
<dbReference type="Proteomes" id="UP001497482">
    <property type="component" value="Chromosome 11"/>
</dbReference>
<evidence type="ECO:0000256" key="7">
    <source>
        <dbReference type="PIRSR" id="PIRSR600175-2"/>
    </source>
</evidence>
<dbReference type="EMBL" id="OZ035833">
    <property type="protein sequence ID" value="CAL1573857.1"/>
    <property type="molecule type" value="Genomic_DNA"/>
</dbReference>
<keyword evidence="2 8" id="KW-0813">Transport</keyword>
<feature type="binding site" evidence="6">
    <location>
        <position position="28"/>
    </location>
    <ligand>
        <name>Na(+)</name>
        <dbReference type="ChEBI" id="CHEBI:29101"/>
        <label>1</label>
    </ligand>
</feature>
<protein>
    <recommendedName>
        <fullName evidence="8">Transporter</fullName>
    </recommendedName>
</protein>
<evidence type="ECO:0000313" key="11">
    <source>
        <dbReference type="Proteomes" id="UP001497482"/>
    </source>
</evidence>
<feature type="transmembrane region" description="Helical" evidence="9">
    <location>
        <begin position="341"/>
        <end position="366"/>
    </location>
</feature>
<keyword evidence="6" id="KW-0479">Metal-binding</keyword>
<dbReference type="PRINTS" id="PR00176">
    <property type="entry name" value="NANEUSMPORT"/>
</dbReference>
<dbReference type="GO" id="GO:0046872">
    <property type="term" value="F:metal ion binding"/>
    <property type="evidence" value="ECO:0007669"/>
    <property type="project" value="UniProtKB-KW"/>
</dbReference>
<evidence type="ECO:0000256" key="4">
    <source>
        <dbReference type="ARBA" id="ARBA00022989"/>
    </source>
</evidence>
<feature type="transmembrane region" description="Helical" evidence="9">
    <location>
        <begin position="88"/>
        <end position="115"/>
    </location>
</feature>
<feature type="transmembrane region" description="Helical" evidence="9">
    <location>
        <begin position="42"/>
        <end position="62"/>
    </location>
</feature>
<feature type="transmembrane region" description="Helical" evidence="9">
    <location>
        <begin position="461"/>
        <end position="480"/>
    </location>
</feature>
<dbReference type="SUPFAM" id="SSF161070">
    <property type="entry name" value="SNF-like"/>
    <property type="match status" value="1"/>
</dbReference>
<sequence>MDEKARPTWSRQIEFTLAGIGCAVGLGNVWRFPYLCYRSGGGAFLVPYLFMLVVLGIPLLYMELTVGQYTRRGPVHAMAKVCPLLKGVGMASVAISFIMCTYYNIVITWALYYLFSSFQQPLPWTSCNNTWNTENCTNQGTNNSHSSTASQEFFQYKMLQQTDSVEEAGSLRWELFLILILAWIMIYFCIFKGVKSTGKVVYFTALFPYVILVALLINNVQLPGALDGITFFIVPEWNKLLSVEVWVNAAAQIFNSIGIGFGSLLAMSSYNSFNNNVLKDTLTIAIINSFTSILAGFVIFSAFGYMSYLQGIPVSQLAVDGPSLVYVVYPQAFAQMPLPQLWAVLFFFMLLCLGLDSEFAMVEVMVTSLMDEFEQKLMTFFKRKELFILAICGAASLLGIPFVMQVGIYVFQLMDHYTAIVSIIFLAFFEIIATCWCYGVKRLSDNLLEMTGSRANIFFRICWLIVDPLLITVILVFSVIQFKPARYGDYVFPPWAQGVGWVIALASIIWIPLGAVHTLWTLSGSFTQRLMLSITPGALNEMSKKSYERGGGMFPAVAVTNSSQYSIEKPPIQTNL</sequence>
<feature type="transmembrane region" description="Helical" evidence="9">
    <location>
        <begin position="500"/>
        <end position="522"/>
    </location>
</feature>
<dbReference type="InterPro" id="IPR037272">
    <property type="entry name" value="SNS_sf"/>
</dbReference>
<organism evidence="10 11">
    <name type="scientific">Knipowitschia caucasica</name>
    <name type="common">Caucasian dwarf goby</name>
    <name type="synonym">Pomatoschistus caucasicus</name>
    <dbReference type="NCBI Taxonomy" id="637954"/>
    <lineage>
        <taxon>Eukaryota</taxon>
        <taxon>Metazoa</taxon>
        <taxon>Chordata</taxon>
        <taxon>Craniata</taxon>
        <taxon>Vertebrata</taxon>
        <taxon>Euteleostomi</taxon>
        <taxon>Actinopterygii</taxon>
        <taxon>Neopterygii</taxon>
        <taxon>Teleostei</taxon>
        <taxon>Neoteleostei</taxon>
        <taxon>Acanthomorphata</taxon>
        <taxon>Gobiaria</taxon>
        <taxon>Gobiiformes</taxon>
        <taxon>Gobioidei</taxon>
        <taxon>Gobiidae</taxon>
        <taxon>Gobiinae</taxon>
        <taxon>Knipowitschia</taxon>
    </lineage>
</organism>
<keyword evidence="3 8" id="KW-0812">Transmembrane</keyword>
<dbReference type="NCBIfam" id="NF037979">
    <property type="entry name" value="Na_transp"/>
    <property type="match status" value="1"/>
</dbReference>
<name>A0AAV2J8P6_KNICA</name>
<evidence type="ECO:0000256" key="9">
    <source>
        <dbReference type="SAM" id="Phobius"/>
    </source>
</evidence>
<reference evidence="10 11" key="1">
    <citation type="submission" date="2024-04" db="EMBL/GenBank/DDBJ databases">
        <authorList>
            <person name="Waldvogel A.-M."/>
            <person name="Schoenle A."/>
        </authorList>
    </citation>
    <scope>NUCLEOTIDE SEQUENCE [LARGE SCALE GENOMIC DNA]</scope>
</reference>
<proteinExistence type="inferred from homology"/>
<evidence type="ECO:0000256" key="8">
    <source>
        <dbReference type="RuleBase" id="RU003732"/>
    </source>
</evidence>
<feature type="disulfide bond" evidence="7">
    <location>
        <begin position="127"/>
        <end position="136"/>
    </location>
</feature>
<evidence type="ECO:0000256" key="3">
    <source>
        <dbReference type="ARBA" id="ARBA00022692"/>
    </source>
</evidence>
<gene>
    <name evidence="10" type="ORF">KC01_LOCUS5675</name>
</gene>
<keyword evidence="7" id="KW-1015">Disulfide bond</keyword>
<feature type="transmembrane region" description="Helical" evidence="9">
    <location>
        <begin position="282"/>
        <end position="306"/>
    </location>
</feature>
<feature type="transmembrane region" description="Helical" evidence="9">
    <location>
        <begin position="417"/>
        <end position="440"/>
    </location>
</feature>
<evidence type="ECO:0000256" key="1">
    <source>
        <dbReference type="ARBA" id="ARBA00004141"/>
    </source>
</evidence>
<keyword evidence="11" id="KW-1185">Reference proteome</keyword>
<feature type="binding site" evidence="6">
    <location>
        <position position="21"/>
    </location>
    <ligand>
        <name>Na(+)</name>
        <dbReference type="ChEBI" id="CHEBI:29101"/>
        <label>1</label>
    </ligand>
</feature>
<dbReference type="PROSITE" id="PS00754">
    <property type="entry name" value="NA_NEUROTRAN_SYMP_2"/>
    <property type="match status" value="1"/>
</dbReference>
<comment type="similarity">
    <text evidence="8">Belongs to the sodium:neurotransmitter symporter (SNF) (TC 2.A.22) family.</text>
</comment>
<dbReference type="AlphaFoldDB" id="A0AAV2J8P6"/>
<keyword evidence="6" id="KW-0915">Sodium</keyword>
<dbReference type="Pfam" id="PF00209">
    <property type="entry name" value="SNF"/>
    <property type="match status" value="1"/>
</dbReference>
<feature type="binding site" evidence="6">
    <location>
        <position position="24"/>
    </location>
    <ligand>
        <name>Na(+)</name>
        <dbReference type="ChEBI" id="CHEBI:29101"/>
        <label>1</label>
    </ligand>
</feature>
<dbReference type="PROSITE" id="PS00610">
    <property type="entry name" value="NA_NEUROTRAN_SYMP_1"/>
    <property type="match status" value="1"/>
</dbReference>
<feature type="binding site" evidence="6">
    <location>
        <position position="357"/>
    </location>
    <ligand>
        <name>Na(+)</name>
        <dbReference type="ChEBI" id="CHEBI:29101"/>
        <label>1</label>
    </ligand>
</feature>
<dbReference type="GO" id="GO:0005886">
    <property type="term" value="C:plasma membrane"/>
    <property type="evidence" value="ECO:0007669"/>
    <property type="project" value="TreeGrafter"/>
</dbReference>
<dbReference type="GO" id="GO:0089718">
    <property type="term" value="P:amino acid import across plasma membrane"/>
    <property type="evidence" value="ECO:0007669"/>
    <property type="project" value="TreeGrafter"/>
</dbReference>